<accession>A0A1M5YKD3</accession>
<feature type="binding site" evidence="2">
    <location>
        <position position="107"/>
    </location>
    <ligand>
        <name>Mn(2+)</name>
        <dbReference type="ChEBI" id="CHEBI:29035"/>
        <label>2</label>
    </ligand>
</feature>
<keyword evidence="2" id="KW-0479">Metal-binding</keyword>
<dbReference type="Pfam" id="PF07687">
    <property type="entry name" value="M20_dimer"/>
    <property type="match status" value="1"/>
</dbReference>
<dbReference type="STRING" id="1123281.SAMN02745180_02256"/>
<dbReference type="SUPFAM" id="SSF55031">
    <property type="entry name" value="Bacterial exopeptidase dimerisation domain"/>
    <property type="match status" value="1"/>
</dbReference>
<dbReference type="Gene3D" id="3.30.70.360">
    <property type="match status" value="1"/>
</dbReference>
<comment type="cofactor">
    <cofactor evidence="2">
        <name>Mn(2+)</name>
        <dbReference type="ChEBI" id="CHEBI:29035"/>
    </cofactor>
    <text evidence="2">The Mn(2+) ion enhances activity.</text>
</comment>
<gene>
    <name evidence="4" type="ORF">SAMN02745180_02256</name>
</gene>
<evidence type="ECO:0000256" key="2">
    <source>
        <dbReference type="PIRSR" id="PIRSR005962-1"/>
    </source>
</evidence>
<dbReference type="Gene3D" id="3.40.630.10">
    <property type="entry name" value="Zn peptidases"/>
    <property type="match status" value="1"/>
</dbReference>
<organism evidence="4 5">
    <name type="scientific">Sporanaerobacter acetigenes DSM 13106</name>
    <dbReference type="NCBI Taxonomy" id="1123281"/>
    <lineage>
        <taxon>Bacteria</taxon>
        <taxon>Bacillati</taxon>
        <taxon>Bacillota</taxon>
        <taxon>Tissierellia</taxon>
        <taxon>Tissierellales</taxon>
        <taxon>Sporanaerobacteraceae</taxon>
        <taxon>Sporanaerobacter</taxon>
    </lineage>
</organism>
<dbReference type="PANTHER" id="PTHR11014:SF63">
    <property type="entry name" value="METALLOPEPTIDASE, PUTATIVE (AFU_ORTHOLOGUE AFUA_6G09600)-RELATED"/>
    <property type="match status" value="1"/>
</dbReference>
<protein>
    <submittedName>
        <fullName evidence="4">Amidohydrolase</fullName>
    </submittedName>
</protein>
<feature type="binding site" evidence="2">
    <location>
        <position position="105"/>
    </location>
    <ligand>
        <name>Mn(2+)</name>
        <dbReference type="ChEBI" id="CHEBI:29035"/>
        <label>2</label>
    </ligand>
</feature>
<evidence type="ECO:0000256" key="1">
    <source>
        <dbReference type="ARBA" id="ARBA00022801"/>
    </source>
</evidence>
<sequence>MINNDELKKRVSEIEDWVVLLRRDFHMHPELGMEEYRTSEKIVKYLDEMGIPYTKGIANTGVVGIIKGAEAGKTVALRADMDALPIVDRKDVPYKSQIRGKMHACGHDAHTAILLGTAKVLNDLKKEFKGNVKLIFQPAEETTGGAKPMIEEGVLENPKVDGIFGLHVYNDIDVGKIGIKYGQMNASSDMIKIIIHGENSHGAYPHLGVDAIAIASQVIVSIQTIVSRNVDPRNSSVISLGTIHGGDAGNVIADRVEIEGIVRTLDSDSRENVMKKIVDIVEGVSSSMGGSGEVIRRKSYDALINDDTMVDIVYNNIVELFGNDSVANIKYPSFGVEDFAYFAEECPGAFFNLGSRNQDKGIIHEGHTPYFDIDEDCLKMGVLMQVKNVLTFLNE</sequence>
<evidence type="ECO:0000313" key="4">
    <source>
        <dbReference type="EMBL" id="SHI12314.1"/>
    </source>
</evidence>
<keyword evidence="5" id="KW-1185">Reference proteome</keyword>
<dbReference type="NCBIfam" id="TIGR01891">
    <property type="entry name" value="amidohydrolases"/>
    <property type="match status" value="1"/>
</dbReference>
<dbReference type="EMBL" id="FQXR01000012">
    <property type="protein sequence ID" value="SHI12314.1"/>
    <property type="molecule type" value="Genomic_DNA"/>
</dbReference>
<dbReference type="GO" id="GO:0046872">
    <property type="term" value="F:metal ion binding"/>
    <property type="evidence" value="ECO:0007669"/>
    <property type="project" value="UniProtKB-KW"/>
</dbReference>
<feature type="binding site" evidence="2">
    <location>
        <position position="367"/>
    </location>
    <ligand>
        <name>Mn(2+)</name>
        <dbReference type="ChEBI" id="CHEBI:29035"/>
        <label>2</label>
    </ligand>
</feature>
<dbReference type="RefSeq" id="WP_072744902.1">
    <property type="nucleotide sequence ID" value="NZ_FQXR01000012.1"/>
</dbReference>
<feature type="binding site" evidence="2">
    <location>
        <position position="167"/>
    </location>
    <ligand>
        <name>Mn(2+)</name>
        <dbReference type="ChEBI" id="CHEBI:29035"/>
        <label>2</label>
    </ligand>
</feature>
<feature type="domain" description="Peptidase M20 dimerisation" evidence="3">
    <location>
        <begin position="191"/>
        <end position="282"/>
    </location>
</feature>
<dbReference type="InterPro" id="IPR036264">
    <property type="entry name" value="Bact_exopeptidase_dim_dom"/>
</dbReference>
<feature type="binding site" evidence="2">
    <location>
        <position position="141"/>
    </location>
    <ligand>
        <name>Mn(2+)</name>
        <dbReference type="ChEBI" id="CHEBI:29035"/>
        <label>2</label>
    </ligand>
</feature>
<proteinExistence type="predicted"/>
<dbReference type="PANTHER" id="PTHR11014">
    <property type="entry name" value="PEPTIDASE M20 FAMILY MEMBER"/>
    <property type="match status" value="1"/>
</dbReference>
<dbReference type="Pfam" id="PF01546">
    <property type="entry name" value="Peptidase_M20"/>
    <property type="match status" value="1"/>
</dbReference>
<dbReference type="AlphaFoldDB" id="A0A1M5YKD3"/>
<keyword evidence="1 4" id="KW-0378">Hydrolase</keyword>
<reference evidence="4 5" key="1">
    <citation type="submission" date="2016-11" db="EMBL/GenBank/DDBJ databases">
        <authorList>
            <person name="Jaros S."/>
            <person name="Januszkiewicz K."/>
            <person name="Wedrychowicz H."/>
        </authorList>
    </citation>
    <scope>NUCLEOTIDE SEQUENCE [LARGE SCALE GENOMIC DNA]</scope>
    <source>
        <strain evidence="4 5">DSM 13106</strain>
    </source>
</reference>
<dbReference type="InterPro" id="IPR002933">
    <property type="entry name" value="Peptidase_M20"/>
</dbReference>
<dbReference type="GO" id="GO:0050118">
    <property type="term" value="F:N-acetyldiaminopimelate deacetylase activity"/>
    <property type="evidence" value="ECO:0007669"/>
    <property type="project" value="UniProtKB-ARBA"/>
</dbReference>
<keyword evidence="2" id="KW-0464">Manganese</keyword>
<dbReference type="InterPro" id="IPR011650">
    <property type="entry name" value="Peptidase_M20_dimer"/>
</dbReference>
<dbReference type="SUPFAM" id="SSF53187">
    <property type="entry name" value="Zn-dependent exopeptidases"/>
    <property type="match status" value="1"/>
</dbReference>
<dbReference type="InterPro" id="IPR017439">
    <property type="entry name" value="Amidohydrolase"/>
</dbReference>
<dbReference type="Proteomes" id="UP000184389">
    <property type="component" value="Unassembled WGS sequence"/>
</dbReference>
<dbReference type="OrthoDB" id="9776731at2"/>
<name>A0A1M5YKD3_9FIRM</name>
<evidence type="ECO:0000313" key="5">
    <source>
        <dbReference type="Proteomes" id="UP000184389"/>
    </source>
</evidence>
<dbReference type="GO" id="GO:0019877">
    <property type="term" value="P:diaminopimelate biosynthetic process"/>
    <property type="evidence" value="ECO:0007669"/>
    <property type="project" value="UniProtKB-ARBA"/>
</dbReference>
<dbReference type="FunFam" id="3.30.70.360:FF:000001">
    <property type="entry name" value="N-acetyldiaminopimelate deacetylase"/>
    <property type="match status" value="1"/>
</dbReference>
<dbReference type="PIRSF" id="PIRSF005962">
    <property type="entry name" value="Pept_M20D_amidohydro"/>
    <property type="match status" value="1"/>
</dbReference>
<evidence type="ECO:0000259" key="3">
    <source>
        <dbReference type="Pfam" id="PF07687"/>
    </source>
</evidence>